<protein>
    <submittedName>
        <fullName evidence="7">Cytochrome c oxidase, subunit IVB</fullName>
    </submittedName>
</protein>
<evidence type="ECO:0000256" key="4">
    <source>
        <dbReference type="ARBA" id="ARBA00022989"/>
    </source>
</evidence>
<evidence type="ECO:0000256" key="3">
    <source>
        <dbReference type="ARBA" id="ARBA00022692"/>
    </source>
</evidence>
<dbReference type="Proteomes" id="UP000011747">
    <property type="component" value="Unassembled WGS sequence"/>
</dbReference>
<evidence type="ECO:0000313" key="8">
    <source>
        <dbReference type="Proteomes" id="UP000011747"/>
    </source>
</evidence>
<dbReference type="Pfam" id="PF03626">
    <property type="entry name" value="COX4_pro"/>
    <property type="match status" value="1"/>
</dbReference>
<gene>
    <name evidence="7" type="ORF">HMPREF1015_00711</name>
</gene>
<sequence>MMADQPVNQENSRIDYKFRRRRNAEEMRMQIVSFTLMLFLTLIAFVAVGAGLSKWFVLPFVLLLACIQVLFQIYYFMHMSHKGHEAPSLFFWSAVFVAFLTVLTFATIVWI</sequence>
<dbReference type="InterPro" id="IPR005171">
    <property type="entry name" value="Cyt_c_oxidase_su4_prok"/>
</dbReference>
<feature type="transmembrane region" description="Helical" evidence="6">
    <location>
        <begin position="29"/>
        <end position="50"/>
    </location>
</feature>
<comment type="subcellular location">
    <subcellularLocation>
        <location evidence="1">Cell membrane</location>
        <topology evidence="1">Multi-pass membrane protein</topology>
    </subcellularLocation>
</comment>
<evidence type="ECO:0000256" key="1">
    <source>
        <dbReference type="ARBA" id="ARBA00004651"/>
    </source>
</evidence>
<dbReference type="InterPro" id="IPR014257">
    <property type="entry name" value="Cyt_c_oxidase_su4_bacillaceae"/>
</dbReference>
<dbReference type="EMBL" id="ACWF01000119">
    <property type="protein sequence ID" value="EHL77052.1"/>
    <property type="molecule type" value="Genomic_DNA"/>
</dbReference>
<proteinExistence type="predicted"/>
<keyword evidence="5 6" id="KW-0472">Membrane</keyword>
<feature type="transmembrane region" description="Helical" evidence="6">
    <location>
        <begin position="89"/>
        <end position="110"/>
    </location>
</feature>
<dbReference type="GO" id="GO:0005886">
    <property type="term" value="C:plasma membrane"/>
    <property type="evidence" value="ECO:0007669"/>
    <property type="project" value="UniProtKB-SubCell"/>
</dbReference>
<feature type="transmembrane region" description="Helical" evidence="6">
    <location>
        <begin position="56"/>
        <end position="77"/>
    </location>
</feature>
<name>G9QME6_9BACI</name>
<evidence type="ECO:0000256" key="5">
    <source>
        <dbReference type="ARBA" id="ARBA00023136"/>
    </source>
</evidence>
<accession>G9QME6</accession>
<evidence type="ECO:0000256" key="2">
    <source>
        <dbReference type="ARBA" id="ARBA00022475"/>
    </source>
</evidence>
<evidence type="ECO:0000313" key="7">
    <source>
        <dbReference type="EMBL" id="EHL77052.1"/>
    </source>
</evidence>
<dbReference type="HOGENOM" id="CLU_140945_3_0_9"/>
<dbReference type="AlphaFoldDB" id="G9QME6"/>
<keyword evidence="8" id="KW-1185">Reference proteome</keyword>
<dbReference type="PATRIC" id="fig|665952.3.peg.2260"/>
<dbReference type="NCBIfam" id="TIGR02908">
    <property type="entry name" value="CoxD_Bacillus"/>
    <property type="match status" value="1"/>
</dbReference>
<evidence type="ECO:0000256" key="6">
    <source>
        <dbReference type="SAM" id="Phobius"/>
    </source>
</evidence>
<keyword evidence="2" id="KW-1003">Cell membrane</keyword>
<organism evidence="7 8">
    <name type="scientific">Bacillus smithii 7_3_47FAA</name>
    <dbReference type="NCBI Taxonomy" id="665952"/>
    <lineage>
        <taxon>Bacteria</taxon>
        <taxon>Bacillati</taxon>
        <taxon>Bacillota</taxon>
        <taxon>Bacilli</taxon>
        <taxon>Bacillales</taxon>
        <taxon>Bacillaceae</taxon>
        <taxon>Bacillus</taxon>
    </lineage>
</organism>
<comment type="caution">
    <text evidence="7">The sequence shown here is derived from an EMBL/GenBank/DDBJ whole genome shotgun (WGS) entry which is preliminary data.</text>
</comment>
<keyword evidence="3 6" id="KW-0812">Transmembrane</keyword>
<reference evidence="7 8" key="1">
    <citation type="submission" date="2011-09" db="EMBL/GenBank/DDBJ databases">
        <title>The Genome Sequence of Bacillus smithii 7_3_47FAA.</title>
        <authorList>
            <consortium name="The Broad Institute Genome Sequencing Platform"/>
            <person name="Earl A."/>
            <person name="Ward D."/>
            <person name="Feldgarden M."/>
            <person name="Gevers D."/>
            <person name="Daigneault M."/>
            <person name="Strauss J."/>
            <person name="Allen-Vercoe E."/>
            <person name="Young S.K."/>
            <person name="Zeng Q."/>
            <person name="Gargeya S."/>
            <person name="Fitzgerald M."/>
            <person name="Haas B."/>
            <person name="Abouelleil A."/>
            <person name="Alvarado L."/>
            <person name="Arachchi H.M."/>
            <person name="Berlin A."/>
            <person name="Brown A."/>
            <person name="Chapman S.B."/>
            <person name="Chen Z."/>
            <person name="Dunbar C."/>
            <person name="Freedman E."/>
            <person name="Gearin G."/>
            <person name="Goldberg J."/>
            <person name="Griggs A."/>
            <person name="Gujja S."/>
            <person name="Heiman D."/>
            <person name="Howarth C."/>
            <person name="Larson L."/>
            <person name="Lui A."/>
            <person name="MacDonald P.J.P."/>
            <person name="Montmayeur A."/>
            <person name="Murphy C."/>
            <person name="Neiman D."/>
            <person name="Pearson M."/>
            <person name="Priest M."/>
            <person name="Roberts A."/>
            <person name="Saif S."/>
            <person name="Shea T."/>
            <person name="Shenoy N."/>
            <person name="Sisk P."/>
            <person name="Stolte C."/>
            <person name="Sykes S."/>
            <person name="Wortman J."/>
            <person name="Nusbaum C."/>
            <person name="Birren B."/>
        </authorList>
    </citation>
    <scope>NUCLEOTIDE SEQUENCE [LARGE SCALE GENOMIC DNA]</scope>
    <source>
        <strain evidence="7 8">7_3_47FAA</strain>
    </source>
</reference>
<keyword evidence="4 6" id="KW-1133">Transmembrane helix</keyword>